<sequence>MNFNQNPKIEQDKNNAAKALIALLVMSIVEFAFYDANRLWLTNVTRFLEDVGAILLVVAIGLFISAVYFLKRDEK</sequence>
<keyword evidence="1" id="KW-0812">Transmembrane</keyword>
<dbReference type="AlphaFoldDB" id="A0A1I1TX99"/>
<protein>
    <submittedName>
        <fullName evidence="2">Uncharacterized protein</fullName>
    </submittedName>
</protein>
<accession>A0A1I1TX99</accession>
<dbReference type="EMBL" id="FOMN01000011">
    <property type="protein sequence ID" value="SFD60200.1"/>
    <property type="molecule type" value="Genomic_DNA"/>
</dbReference>
<keyword evidence="1" id="KW-1133">Transmembrane helix</keyword>
<proteinExistence type="predicted"/>
<feature type="transmembrane region" description="Helical" evidence="1">
    <location>
        <begin position="16"/>
        <end position="33"/>
    </location>
</feature>
<organism evidence="2 3">
    <name type="scientific">Lactobacillus bombicola</name>
    <dbReference type="NCBI Taxonomy" id="1505723"/>
    <lineage>
        <taxon>Bacteria</taxon>
        <taxon>Bacillati</taxon>
        <taxon>Bacillota</taxon>
        <taxon>Bacilli</taxon>
        <taxon>Lactobacillales</taxon>
        <taxon>Lactobacillaceae</taxon>
        <taxon>Lactobacillus</taxon>
    </lineage>
</organism>
<evidence type="ECO:0000313" key="3">
    <source>
        <dbReference type="Proteomes" id="UP000199599"/>
    </source>
</evidence>
<evidence type="ECO:0000313" key="2">
    <source>
        <dbReference type="EMBL" id="SFD60200.1"/>
    </source>
</evidence>
<gene>
    <name evidence="2" type="ORF">SAMN04487792_1526</name>
</gene>
<evidence type="ECO:0000256" key="1">
    <source>
        <dbReference type="SAM" id="Phobius"/>
    </source>
</evidence>
<name>A0A1I1TX99_9LACO</name>
<keyword evidence="1" id="KW-0472">Membrane</keyword>
<dbReference type="STRING" id="1505723.SAMN04487792_1526"/>
<dbReference type="RefSeq" id="WP_090093988.1">
    <property type="nucleotide sequence ID" value="NZ_CBCRVU010000001.1"/>
</dbReference>
<feature type="transmembrane region" description="Helical" evidence="1">
    <location>
        <begin position="53"/>
        <end position="70"/>
    </location>
</feature>
<dbReference type="Proteomes" id="UP000199599">
    <property type="component" value="Unassembled WGS sequence"/>
</dbReference>
<reference evidence="3" key="1">
    <citation type="submission" date="2016-10" db="EMBL/GenBank/DDBJ databases">
        <authorList>
            <person name="Varghese N."/>
            <person name="Submissions S."/>
        </authorList>
    </citation>
    <scope>NUCLEOTIDE SEQUENCE [LARGE SCALE GENOMIC DNA]</scope>
    <source>
        <strain evidence="3">R-53102</strain>
    </source>
</reference>